<gene>
    <name evidence="4" type="ORF">GCM10009838_14320</name>
</gene>
<evidence type="ECO:0000313" key="4">
    <source>
        <dbReference type="EMBL" id="GAA1959153.1"/>
    </source>
</evidence>
<evidence type="ECO:0000256" key="1">
    <source>
        <dbReference type="ARBA" id="ARBA00023125"/>
    </source>
</evidence>
<accession>A0ABP5C814</accession>
<dbReference type="Pfam" id="PF00440">
    <property type="entry name" value="TetR_N"/>
    <property type="match status" value="1"/>
</dbReference>
<name>A0ABP5C814_9ACTN</name>
<evidence type="ECO:0000313" key="5">
    <source>
        <dbReference type="Proteomes" id="UP001499854"/>
    </source>
</evidence>
<feature type="domain" description="HTH tetR-type" evidence="3">
    <location>
        <begin position="34"/>
        <end position="94"/>
    </location>
</feature>
<dbReference type="EMBL" id="BAAAQM010000005">
    <property type="protein sequence ID" value="GAA1959153.1"/>
    <property type="molecule type" value="Genomic_DNA"/>
</dbReference>
<comment type="caution">
    <text evidence="4">The sequence shown here is derived from an EMBL/GenBank/DDBJ whole genome shotgun (WGS) entry which is preliminary data.</text>
</comment>
<evidence type="ECO:0000259" key="3">
    <source>
        <dbReference type="PROSITE" id="PS50977"/>
    </source>
</evidence>
<dbReference type="InterPro" id="IPR050109">
    <property type="entry name" value="HTH-type_TetR-like_transc_reg"/>
</dbReference>
<dbReference type="Gene3D" id="1.10.357.10">
    <property type="entry name" value="Tetracycline Repressor, domain 2"/>
    <property type="match status" value="1"/>
</dbReference>
<protein>
    <recommendedName>
        <fullName evidence="3">HTH tetR-type domain-containing protein</fullName>
    </recommendedName>
</protein>
<reference evidence="5" key="1">
    <citation type="journal article" date="2019" name="Int. J. Syst. Evol. Microbiol.">
        <title>The Global Catalogue of Microorganisms (GCM) 10K type strain sequencing project: providing services to taxonomists for standard genome sequencing and annotation.</title>
        <authorList>
            <consortium name="The Broad Institute Genomics Platform"/>
            <consortium name="The Broad Institute Genome Sequencing Center for Infectious Disease"/>
            <person name="Wu L."/>
            <person name="Ma J."/>
        </authorList>
    </citation>
    <scope>NUCLEOTIDE SEQUENCE [LARGE SCALE GENOMIC DNA]</scope>
    <source>
        <strain evidence="5">JCM 16013</strain>
    </source>
</reference>
<dbReference type="PROSITE" id="PS01081">
    <property type="entry name" value="HTH_TETR_1"/>
    <property type="match status" value="1"/>
</dbReference>
<dbReference type="PANTHER" id="PTHR30055">
    <property type="entry name" value="HTH-TYPE TRANSCRIPTIONAL REGULATOR RUTR"/>
    <property type="match status" value="1"/>
</dbReference>
<keyword evidence="1 2" id="KW-0238">DNA-binding</keyword>
<feature type="DNA-binding region" description="H-T-H motif" evidence="2">
    <location>
        <begin position="57"/>
        <end position="76"/>
    </location>
</feature>
<dbReference type="InterPro" id="IPR001647">
    <property type="entry name" value="HTH_TetR"/>
</dbReference>
<dbReference type="PRINTS" id="PR00455">
    <property type="entry name" value="HTHTETR"/>
</dbReference>
<dbReference type="InterPro" id="IPR009057">
    <property type="entry name" value="Homeodomain-like_sf"/>
</dbReference>
<dbReference type="SUPFAM" id="SSF48498">
    <property type="entry name" value="Tetracyclin repressor-like, C-terminal domain"/>
    <property type="match status" value="1"/>
</dbReference>
<dbReference type="Proteomes" id="UP001499854">
    <property type="component" value="Unassembled WGS sequence"/>
</dbReference>
<organism evidence="4 5">
    <name type="scientific">Catenulispora subtropica</name>
    <dbReference type="NCBI Taxonomy" id="450798"/>
    <lineage>
        <taxon>Bacteria</taxon>
        <taxon>Bacillati</taxon>
        <taxon>Actinomycetota</taxon>
        <taxon>Actinomycetes</taxon>
        <taxon>Catenulisporales</taxon>
        <taxon>Catenulisporaceae</taxon>
        <taxon>Catenulispora</taxon>
    </lineage>
</organism>
<dbReference type="PANTHER" id="PTHR30055:SF229">
    <property type="entry name" value="HTH-TYPE TRANSCRIPTIONAL REPRESSOR RV1474C"/>
    <property type="match status" value="1"/>
</dbReference>
<sequence>MFTFLIVAPPPSVVKNERSFYFGVMPKVSPEHAAARREQILTAAQKCFARKGFHASSMNDVFAEAGLSAGAVYSYFKSKDEIIAGMADRAVGLVQPFFDAVLAEEPTPPLTEVVRRFAQLLQELSEGPMSVAPQVWAAATYDPGLTPAVASNMQRMREFWIELASRERKAGRLAPDADPTAVGSVLFTMVPGFLLGHRLLADMTPELVERGLRDLRGAPRD</sequence>
<dbReference type="InterPro" id="IPR023772">
    <property type="entry name" value="DNA-bd_HTH_TetR-type_CS"/>
</dbReference>
<keyword evidence="5" id="KW-1185">Reference proteome</keyword>
<dbReference type="InterPro" id="IPR036271">
    <property type="entry name" value="Tet_transcr_reg_TetR-rel_C_sf"/>
</dbReference>
<dbReference type="PROSITE" id="PS50977">
    <property type="entry name" value="HTH_TETR_2"/>
    <property type="match status" value="1"/>
</dbReference>
<evidence type="ECO:0000256" key="2">
    <source>
        <dbReference type="PROSITE-ProRule" id="PRU00335"/>
    </source>
</evidence>
<dbReference type="SUPFAM" id="SSF46689">
    <property type="entry name" value="Homeodomain-like"/>
    <property type="match status" value="1"/>
</dbReference>
<proteinExistence type="predicted"/>